<evidence type="ECO:0000313" key="1">
    <source>
        <dbReference type="EMBL" id="CAE1321642.1"/>
    </source>
</evidence>
<gene>
    <name evidence="1" type="ORF">SPHA_71714</name>
</gene>
<dbReference type="Proteomes" id="UP000597762">
    <property type="component" value="Unassembled WGS sequence"/>
</dbReference>
<reference evidence="1" key="1">
    <citation type="submission" date="2021-01" db="EMBL/GenBank/DDBJ databases">
        <authorList>
            <person name="Li R."/>
            <person name="Bekaert M."/>
        </authorList>
    </citation>
    <scope>NUCLEOTIDE SEQUENCE</scope>
    <source>
        <strain evidence="1">Farmed</strain>
    </source>
</reference>
<sequence>MSCAPLNSKTIRHPFTSYLPFALICPVRRNSQNHPTSVHCLLSSFRFRYVPCALNFKPSDIRSQLYLPFCFRCPVLNSQTIRHPFTSYLPLLSICPVCLKFPNHPTSVHTSFLSSFAFDVLCALNSPKTIRHPFTQAIFLFFSMSCAPLNLKNHPTSVHKLSSFRLICPVTLNS</sequence>
<evidence type="ECO:0000313" key="2">
    <source>
        <dbReference type="Proteomes" id="UP000597762"/>
    </source>
</evidence>
<dbReference type="AlphaFoldDB" id="A0A812EG61"/>
<organism evidence="1 2">
    <name type="scientific">Acanthosepion pharaonis</name>
    <name type="common">Pharaoh cuttlefish</name>
    <name type="synonym">Sepia pharaonis</name>
    <dbReference type="NCBI Taxonomy" id="158019"/>
    <lineage>
        <taxon>Eukaryota</taxon>
        <taxon>Metazoa</taxon>
        <taxon>Spiralia</taxon>
        <taxon>Lophotrochozoa</taxon>
        <taxon>Mollusca</taxon>
        <taxon>Cephalopoda</taxon>
        <taxon>Coleoidea</taxon>
        <taxon>Decapodiformes</taxon>
        <taxon>Sepiida</taxon>
        <taxon>Sepiina</taxon>
        <taxon>Sepiidae</taxon>
        <taxon>Acanthosepion</taxon>
    </lineage>
</organism>
<keyword evidence="2" id="KW-1185">Reference proteome</keyword>
<proteinExistence type="predicted"/>
<protein>
    <submittedName>
        <fullName evidence="1">Uncharacterized protein</fullName>
    </submittedName>
</protein>
<dbReference type="EMBL" id="CAHIKZ030005255">
    <property type="protein sequence ID" value="CAE1321642.1"/>
    <property type="molecule type" value="Genomic_DNA"/>
</dbReference>
<comment type="caution">
    <text evidence="1">The sequence shown here is derived from an EMBL/GenBank/DDBJ whole genome shotgun (WGS) entry which is preliminary data.</text>
</comment>
<name>A0A812EG61_ACAPH</name>
<accession>A0A812EG61</accession>